<dbReference type="EMBL" id="FMAH01000035">
    <property type="protein sequence ID" value="SCB41793.1"/>
    <property type="molecule type" value="Genomic_DNA"/>
</dbReference>
<gene>
    <name evidence="1" type="ORF">GA0061102_103519</name>
</gene>
<dbReference type="STRING" id="411945.GA0061102_103519"/>
<dbReference type="OrthoDB" id="6388191at2"/>
<dbReference type="InterPro" id="IPR005564">
    <property type="entry name" value="Major_capsid_GpE"/>
</dbReference>
<dbReference type="AlphaFoldDB" id="A0A1C3WP05"/>
<dbReference type="Proteomes" id="UP000199435">
    <property type="component" value="Unassembled WGS sequence"/>
</dbReference>
<keyword evidence="2" id="KW-1185">Reference proteome</keyword>
<accession>A0A1C3WP05</accession>
<name>A0A1C3WP05_9HYPH</name>
<organism evidence="1 2">
    <name type="scientific">Rhizobium miluonense</name>
    <dbReference type="NCBI Taxonomy" id="411945"/>
    <lineage>
        <taxon>Bacteria</taxon>
        <taxon>Pseudomonadati</taxon>
        <taxon>Pseudomonadota</taxon>
        <taxon>Alphaproteobacteria</taxon>
        <taxon>Hyphomicrobiales</taxon>
        <taxon>Rhizobiaceae</taxon>
        <taxon>Rhizobium/Agrobacterium group</taxon>
        <taxon>Rhizobium</taxon>
    </lineage>
</organism>
<evidence type="ECO:0000313" key="1">
    <source>
        <dbReference type="EMBL" id="SCB41793.1"/>
    </source>
</evidence>
<sequence>MASMDIFNSDAFHTVSLTTALEKIPYKPQFLNELNIFEPVPTNTRSIAIEKRDGFMQLIPTSQIGAPPTQLQDDKRDIRNFSTRRWAKSFTLYAEQINGIRQFGTETELMQVQAEAARRLSRLKDDFDLTAEYARLGALQGKWLDSDGSVLIDWFAEWGITPNTDVAFAFSSSSINVNDLCKKIARGMARAAKGGFTSSTSVHALVGDSFFDALVKHPSVELTYQNWQAAEGLRATQATVFDAFYFGGIYFHNYRGTDDKSTVAIGDNAAVFFPVGVRDLFQTAYGPAEFDPWINTFGQEQYALTIPDRDRNAWTKFEIYSYPLFICSRPEVLYTGTAS</sequence>
<proteinExistence type="predicted"/>
<evidence type="ECO:0000313" key="2">
    <source>
        <dbReference type="Proteomes" id="UP000199435"/>
    </source>
</evidence>
<dbReference type="Pfam" id="PF03864">
    <property type="entry name" value="Phage_cap_E"/>
    <property type="match status" value="1"/>
</dbReference>
<reference evidence="2" key="1">
    <citation type="submission" date="2016-08" db="EMBL/GenBank/DDBJ databases">
        <authorList>
            <person name="Varghese N."/>
            <person name="Submissions Spin"/>
        </authorList>
    </citation>
    <scope>NUCLEOTIDE SEQUENCE [LARGE SCALE GENOMIC DNA]</scope>
    <source>
        <strain evidence="2">HAMBI 2971</strain>
    </source>
</reference>
<protein>
    <submittedName>
        <fullName evidence="1">Phage major capsid protein E</fullName>
    </submittedName>
</protein>
<dbReference type="RefSeq" id="WP_092853814.1">
    <property type="nucleotide sequence ID" value="NZ_FMAH01000035.1"/>
</dbReference>